<dbReference type="GO" id="GO:0050135">
    <property type="term" value="F:NADP+ nucleosidase activity"/>
    <property type="evidence" value="ECO:0007669"/>
    <property type="project" value="InterPro"/>
</dbReference>
<dbReference type="InterPro" id="IPR019302">
    <property type="entry name" value="CAP12/PCTIR_TIR_dom"/>
</dbReference>
<gene>
    <name evidence="2" type="ORF">FL622_02675</name>
</gene>
<proteinExistence type="predicted"/>
<dbReference type="GO" id="GO:0003677">
    <property type="term" value="F:DNA binding"/>
    <property type="evidence" value="ECO:0007669"/>
    <property type="project" value="UniProtKB-KW"/>
</dbReference>
<dbReference type="InterPro" id="IPR014571">
    <property type="entry name" value="UCP032620"/>
</dbReference>
<protein>
    <submittedName>
        <fullName evidence="2">DNA-binding protein</fullName>
    </submittedName>
</protein>
<dbReference type="PIRSF" id="PIRSF032620">
    <property type="entry name" value="UCP032620"/>
    <property type="match status" value="1"/>
</dbReference>
<dbReference type="Proteomes" id="UP000317155">
    <property type="component" value="Unassembled WGS sequence"/>
</dbReference>
<dbReference type="OrthoDB" id="5497289at2"/>
<keyword evidence="3" id="KW-1185">Reference proteome</keyword>
<evidence type="ECO:0000259" key="1">
    <source>
        <dbReference type="Pfam" id="PF10137"/>
    </source>
</evidence>
<reference evidence="2 3" key="1">
    <citation type="submission" date="2019-07" db="EMBL/GenBank/DDBJ databases">
        <title>Insights of Desulfuromonas acetexigens electromicrobiology.</title>
        <authorList>
            <person name="Katuri K."/>
            <person name="Sapireddy V."/>
            <person name="Shaw D.R."/>
            <person name="Saikaly P."/>
        </authorList>
    </citation>
    <scope>NUCLEOTIDE SEQUENCE [LARGE SCALE GENOMIC DNA]</scope>
    <source>
        <strain evidence="2 3">2873</strain>
    </source>
</reference>
<comment type="caution">
    <text evidence="2">The sequence shown here is derived from an EMBL/GenBank/DDBJ whole genome shotgun (WGS) entry which is preliminary data.</text>
</comment>
<dbReference type="AlphaFoldDB" id="A0A550JLK9"/>
<keyword evidence="2" id="KW-0238">DNA-binding</keyword>
<feature type="domain" description="CD-NTase-associated protein 12/Pycsar effector protein TIR" evidence="1">
    <location>
        <begin position="151"/>
        <end position="268"/>
    </location>
</feature>
<organism evidence="2 3">
    <name type="scientific">Trichloromonas acetexigens</name>
    <dbReference type="NCBI Taxonomy" id="38815"/>
    <lineage>
        <taxon>Bacteria</taxon>
        <taxon>Pseudomonadati</taxon>
        <taxon>Thermodesulfobacteriota</taxon>
        <taxon>Desulfuromonadia</taxon>
        <taxon>Desulfuromonadales</taxon>
        <taxon>Trichloromonadaceae</taxon>
        <taxon>Trichloromonas</taxon>
    </lineage>
</organism>
<evidence type="ECO:0000313" key="2">
    <source>
        <dbReference type="EMBL" id="TRO84102.1"/>
    </source>
</evidence>
<sequence>MEKTMPKKPSQQVAVEPVLELAVSKNDAEEKIQDRINKGKELLTKKINNWENYEAVKKEYYKWSDYNVELLKRLFTNNSLSEEYSSCLGSSYIGFGDEPSLGEEARDLATDINEKIHTLESISERLELIPQVKGITSNPPTATQKIHTNKAFIVHGHDEGAREAVARFLEQLGITPIILHEQASGGRTVIEKLEKNSHVDFAVVLLTPDDVGSVATAKENLNPRARQNVILELGYFVARLGRNRVCALHKGSVELPSDFVGVVYVGMDNAGAWRLLLAKELRESGFAVDLNKAI</sequence>
<evidence type="ECO:0000313" key="3">
    <source>
        <dbReference type="Proteomes" id="UP000317155"/>
    </source>
</evidence>
<dbReference type="EMBL" id="VJVV01000001">
    <property type="protein sequence ID" value="TRO84102.1"/>
    <property type="molecule type" value="Genomic_DNA"/>
</dbReference>
<dbReference type="Pfam" id="PF10137">
    <property type="entry name" value="CAP12-PCTIR_TIR"/>
    <property type="match status" value="1"/>
</dbReference>
<name>A0A550JLK9_9BACT</name>
<accession>A0A550JLK9</accession>